<dbReference type="InterPro" id="IPR015422">
    <property type="entry name" value="PyrdxlP-dep_Trfase_small"/>
</dbReference>
<protein>
    <submittedName>
        <fullName evidence="7">Aminotransferase class V-fold PLP-dependent enzyme</fullName>
    </submittedName>
</protein>
<dbReference type="EMBL" id="JACJLL010000168">
    <property type="protein sequence ID" value="MBM6820798.1"/>
    <property type="molecule type" value="Genomic_DNA"/>
</dbReference>
<evidence type="ECO:0000256" key="2">
    <source>
        <dbReference type="ARBA" id="ARBA00010447"/>
    </source>
</evidence>
<dbReference type="Gene3D" id="3.90.1150.10">
    <property type="entry name" value="Aspartate Aminotransferase, domain 1"/>
    <property type="match status" value="1"/>
</dbReference>
<dbReference type="InterPro" id="IPR015421">
    <property type="entry name" value="PyrdxlP-dep_Trfase_major"/>
</dbReference>
<organism evidence="7 8">
    <name type="scientific">Clostridium saudiense</name>
    <dbReference type="NCBI Taxonomy" id="1414720"/>
    <lineage>
        <taxon>Bacteria</taxon>
        <taxon>Bacillati</taxon>
        <taxon>Bacillota</taxon>
        <taxon>Clostridia</taxon>
        <taxon>Eubacteriales</taxon>
        <taxon>Clostridiaceae</taxon>
        <taxon>Clostridium</taxon>
    </lineage>
</organism>
<dbReference type="Pfam" id="PF00266">
    <property type="entry name" value="Aminotran_5"/>
    <property type="match status" value="1"/>
</dbReference>
<comment type="similarity">
    <text evidence="2">Belongs to the class-V pyridoxal-phosphate-dependent aminotransferase family. Csd subfamily.</text>
</comment>
<comment type="cofactor">
    <cofactor evidence="1 5">
        <name>pyridoxal 5'-phosphate</name>
        <dbReference type="ChEBI" id="CHEBI:597326"/>
    </cofactor>
</comment>
<evidence type="ECO:0000256" key="5">
    <source>
        <dbReference type="RuleBase" id="RU004504"/>
    </source>
</evidence>
<evidence type="ECO:0000259" key="6">
    <source>
        <dbReference type="Pfam" id="PF00266"/>
    </source>
</evidence>
<keyword evidence="7" id="KW-0808">Transferase</keyword>
<dbReference type="GO" id="GO:0008483">
    <property type="term" value="F:transaminase activity"/>
    <property type="evidence" value="ECO:0007669"/>
    <property type="project" value="UniProtKB-KW"/>
</dbReference>
<evidence type="ECO:0000256" key="1">
    <source>
        <dbReference type="ARBA" id="ARBA00001933"/>
    </source>
</evidence>
<dbReference type="Proteomes" id="UP000767334">
    <property type="component" value="Unassembled WGS sequence"/>
</dbReference>
<dbReference type="PANTHER" id="PTHR43586:SF8">
    <property type="entry name" value="CYSTEINE DESULFURASE 1, CHLOROPLASTIC"/>
    <property type="match status" value="1"/>
</dbReference>
<dbReference type="Gene3D" id="3.40.640.10">
    <property type="entry name" value="Type I PLP-dependent aspartate aminotransferase-like (Major domain)"/>
    <property type="match status" value="1"/>
</dbReference>
<accession>A0ABS2FJP5</accession>
<keyword evidence="7" id="KW-0032">Aminotransferase</keyword>
<reference evidence="7 8" key="1">
    <citation type="journal article" date="2021" name="Sci. Rep.">
        <title>The distribution of antibiotic resistance genes in chicken gut microbiota commensals.</title>
        <authorList>
            <person name="Juricova H."/>
            <person name="Matiasovicova J."/>
            <person name="Kubasova T."/>
            <person name="Cejkova D."/>
            <person name="Rychlik I."/>
        </authorList>
    </citation>
    <scope>NUCLEOTIDE SEQUENCE [LARGE SCALE GENOMIC DNA]</scope>
    <source>
        <strain evidence="7 8">An435</strain>
    </source>
</reference>
<sequence length="432" mass="49015">MHKENIDNLRKLFIGLDKKVNVEGKGRLIPINFDNAATTPPFKRVMKMILETSEYYGSIARGDGKKSQYCSDLYENSRKYILEYFNAPEEIYTAIFVGNTTDGLNKLSNILIEDKNDIVITTRMEHHSNDLPWRNKCNLKHVEVDKDGRVIVEEIEMLLDKYQERVKYVTVTGASNVTGYVNDIRRIARAAHKYGAKIIVDGAQLIPHKKISMIQEDINENIDFLVFSGHKVYAPFGSGVIIGLREIFNEKEPSSKGGGTVQIVLDDRQLWLDTPERNEAGTPNLFGAVSIAEALREMDKIGFKTIESNEKELLSYLIKELKQFEKVILYGDNENINDRLGILVFNIDGMTYEEVGEALANIRGIGVREGGFCAHPYTRRILGIADSDLQRYMSEVGTPGLVRVSLGAYNSKKEANIFLDTIEYICRRYAKY</sequence>
<feature type="domain" description="Aminotransferase class V" evidence="6">
    <location>
        <begin position="31"/>
        <end position="416"/>
    </location>
</feature>
<dbReference type="InterPro" id="IPR000192">
    <property type="entry name" value="Aminotrans_V_dom"/>
</dbReference>
<keyword evidence="8" id="KW-1185">Reference proteome</keyword>
<comment type="catalytic activity">
    <reaction evidence="4">
        <text>(sulfur carrier)-H + L-cysteine = (sulfur carrier)-SH + L-alanine</text>
        <dbReference type="Rhea" id="RHEA:43892"/>
        <dbReference type="Rhea" id="RHEA-COMP:14737"/>
        <dbReference type="Rhea" id="RHEA-COMP:14739"/>
        <dbReference type="ChEBI" id="CHEBI:29917"/>
        <dbReference type="ChEBI" id="CHEBI:35235"/>
        <dbReference type="ChEBI" id="CHEBI:57972"/>
        <dbReference type="ChEBI" id="CHEBI:64428"/>
        <dbReference type="EC" id="2.8.1.7"/>
    </reaction>
</comment>
<evidence type="ECO:0000256" key="3">
    <source>
        <dbReference type="ARBA" id="ARBA00022898"/>
    </source>
</evidence>
<evidence type="ECO:0000313" key="7">
    <source>
        <dbReference type="EMBL" id="MBM6820798.1"/>
    </source>
</evidence>
<dbReference type="PROSITE" id="PS00595">
    <property type="entry name" value="AA_TRANSFER_CLASS_5"/>
    <property type="match status" value="1"/>
</dbReference>
<dbReference type="InterPro" id="IPR020578">
    <property type="entry name" value="Aminotrans_V_PyrdxlP_BS"/>
</dbReference>
<keyword evidence="3" id="KW-0663">Pyridoxal phosphate</keyword>
<dbReference type="InterPro" id="IPR015424">
    <property type="entry name" value="PyrdxlP-dep_Trfase"/>
</dbReference>
<evidence type="ECO:0000313" key="8">
    <source>
        <dbReference type="Proteomes" id="UP000767334"/>
    </source>
</evidence>
<dbReference type="SUPFAM" id="SSF53383">
    <property type="entry name" value="PLP-dependent transferases"/>
    <property type="match status" value="1"/>
</dbReference>
<proteinExistence type="inferred from homology"/>
<dbReference type="RefSeq" id="WP_148322506.1">
    <property type="nucleotide sequence ID" value="NZ_JACJLL010000168.1"/>
</dbReference>
<gene>
    <name evidence="7" type="ORF">H6A19_15890</name>
</gene>
<name>A0ABS2FJP5_9CLOT</name>
<evidence type="ECO:0000256" key="4">
    <source>
        <dbReference type="ARBA" id="ARBA00050776"/>
    </source>
</evidence>
<dbReference type="PANTHER" id="PTHR43586">
    <property type="entry name" value="CYSTEINE DESULFURASE"/>
    <property type="match status" value="1"/>
</dbReference>
<comment type="caution">
    <text evidence="7">The sequence shown here is derived from an EMBL/GenBank/DDBJ whole genome shotgun (WGS) entry which is preliminary data.</text>
</comment>